<evidence type="ECO:0000256" key="1">
    <source>
        <dbReference type="ARBA" id="ARBA00004236"/>
    </source>
</evidence>
<protein>
    <recommendedName>
        <fullName evidence="5">Putative beta-lactamase-inhibitor-like PepSY-like domain-containing protein</fullName>
    </recommendedName>
</protein>
<dbReference type="GO" id="GO:0005886">
    <property type="term" value="C:plasma membrane"/>
    <property type="evidence" value="ECO:0007669"/>
    <property type="project" value="UniProtKB-SubCell"/>
</dbReference>
<dbReference type="OrthoDB" id="5292493at2"/>
<dbReference type="InterPro" id="IPR021533">
    <property type="entry name" value="PepSY-like"/>
</dbReference>
<dbReference type="Gene3D" id="3.10.450.360">
    <property type="match status" value="1"/>
</dbReference>
<dbReference type="PROSITE" id="PS51257">
    <property type="entry name" value="PROKAR_LIPOPROTEIN"/>
    <property type="match status" value="1"/>
</dbReference>
<dbReference type="Proteomes" id="UP000186551">
    <property type="component" value="Unassembled WGS sequence"/>
</dbReference>
<dbReference type="SUPFAM" id="SSF160574">
    <property type="entry name" value="BT0923-like"/>
    <property type="match status" value="1"/>
</dbReference>
<feature type="domain" description="Putative beta-lactamase-inhibitor-like PepSY-like" evidence="5">
    <location>
        <begin position="66"/>
        <end position="151"/>
    </location>
</feature>
<keyword evidence="4" id="KW-0472">Membrane</keyword>
<evidence type="ECO:0000256" key="4">
    <source>
        <dbReference type="ARBA" id="ARBA00023136"/>
    </source>
</evidence>
<dbReference type="Pfam" id="PF11396">
    <property type="entry name" value="PepSY_like"/>
    <property type="match status" value="1"/>
</dbReference>
<dbReference type="InterPro" id="IPR009722">
    <property type="entry name" value="YjiK/CarP"/>
</dbReference>
<dbReference type="AlphaFoldDB" id="A0A1Q5PHQ0"/>
<evidence type="ECO:0000256" key="2">
    <source>
        <dbReference type="ARBA" id="ARBA00009852"/>
    </source>
</evidence>
<evidence type="ECO:0000313" key="6">
    <source>
        <dbReference type="EMBL" id="OKL41682.1"/>
    </source>
</evidence>
<dbReference type="Pfam" id="PF06977">
    <property type="entry name" value="SdiA-regulated"/>
    <property type="match status" value="1"/>
</dbReference>
<comment type="similarity">
    <text evidence="2">Belongs to the YjiK family.</text>
</comment>
<comment type="caution">
    <text evidence="6">The sequence shown here is derived from an EMBL/GenBank/DDBJ whole genome shotgun (WGS) entry which is preliminary data.</text>
</comment>
<dbReference type="STRING" id="1797110.A3841_11680"/>
<evidence type="ECO:0000313" key="7">
    <source>
        <dbReference type="Proteomes" id="UP000186551"/>
    </source>
</evidence>
<keyword evidence="7" id="KW-1185">Reference proteome</keyword>
<keyword evidence="3" id="KW-1003">Cell membrane</keyword>
<evidence type="ECO:0000259" key="5">
    <source>
        <dbReference type="Pfam" id="PF11396"/>
    </source>
</evidence>
<dbReference type="RefSeq" id="WP_073851094.1">
    <property type="nucleotide sequence ID" value="NZ_LVWA01000003.1"/>
</dbReference>
<comment type="subcellular location">
    <subcellularLocation>
        <location evidence="1">Cell membrane</location>
    </subcellularLocation>
</comment>
<dbReference type="InterPro" id="IPR011042">
    <property type="entry name" value="6-blade_b-propeller_TolB-like"/>
</dbReference>
<reference evidence="6 7" key="1">
    <citation type="submission" date="2016-03" db="EMBL/GenBank/DDBJ databases">
        <title>Genome sequence of Pontibacter sp. nov., of the family cytophagaceae, isolated from marine sediment of the Yellow Sea, China.</title>
        <authorList>
            <person name="Zhang G."/>
            <person name="Zhang R."/>
        </authorList>
    </citation>
    <scope>NUCLEOTIDE SEQUENCE [LARGE SCALE GENOMIC DNA]</scope>
    <source>
        <strain evidence="6 7">S10-8</strain>
    </source>
</reference>
<evidence type="ECO:0000256" key="3">
    <source>
        <dbReference type="ARBA" id="ARBA00022475"/>
    </source>
</evidence>
<sequence length="438" mass="47748">MKKRRISGVLLGGMLLLGATSCSDIQGEISELWDKVEVPEAVKTQFTSLYPDVKNLDWDEEAEGFEAEFELGGRERSVLFSPEGKLLQVEEEIAANSLPPQVLAYVQQHFDKYTLDETSLLKVGENISYEVDLEYRDAEVELSFDQSGQLLGQTGSGASINSPQLQEASLVGSLGLAASSANAFSKPVASWELPSELREVSGIALLPDGRMACIQDEKGTIFIYNLTSKKLEEQYPFGESGDYEGIAVDGKTAYILRSDGTVFEVNDFMSAKPNVKEHKSMLAGSQNTEGLALDKSNNRLLIACKGHDRKLGNNKGIYALDLRTGKMNPEPVISIPLAQEPLQAPAGDKKKAKDGYDVLQPSSLEIHPQTGAYYVLDAVNQRIMVLEKDGKIGKLETLDENLMRQPEGLAFGPNGEVYIATEGSKKSNGAILKYNAAL</sequence>
<dbReference type="EMBL" id="LVWA01000003">
    <property type="protein sequence ID" value="OKL41682.1"/>
    <property type="molecule type" value="Genomic_DNA"/>
</dbReference>
<gene>
    <name evidence="6" type="ORF">A3841_11680</name>
</gene>
<dbReference type="SUPFAM" id="SSF75011">
    <property type="entry name" value="3-carboxy-cis,cis-mucoante lactonizing enzyme"/>
    <property type="match status" value="1"/>
</dbReference>
<accession>A0A1Q5PHQ0</accession>
<proteinExistence type="inferred from homology"/>
<dbReference type="Gene3D" id="2.120.10.30">
    <property type="entry name" value="TolB, C-terminal domain"/>
    <property type="match status" value="1"/>
</dbReference>
<name>A0A1Q5PHQ0_9BACT</name>
<organism evidence="6 7">
    <name type="scientific">Pontibacter flavimaris</name>
    <dbReference type="NCBI Taxonomy" id="1797110"/>
    <lineage>
        <taxon>Bacteria</taxon>
        <taxon>Pseudomonadati</taxon>
        <taxon>Bacteroidota</taxon>
        <taxon>Cytophagia</taxon>
        <taxon>Cytophagales</taxon>
        <taxon>Hymenobacteraceae</taxon>
        <taxon>Pontibacter</taxon>
    </lineage>
</organism>